<keyword evidence="7 10" id="KW-0573">Peptidoglycan synthesis</keyword>
<dbReference type="Gene3D" id="3.90.190.20">
    <property type="entry name" value="Mur ligase, C-terminal domain"/>
    <property type="match status" value="1"/>
</dbReference>
<dbReference type="Pfam" id="PF08245">
    <property type="entry name" value="Mur_ligase_M"/>
    <property type="match status" value="1"/>
</dbReference>
<evidence type="ECO:0000256" key="7">
    <source>
        <dbReference type="ARBA" id="ARBA00022984"/>
    </source>
</evidence>
<dbReference type="HAMAP" id="MF_02019">
    <property type="entry name" value="MurF"/>
    <property type="match status" value="1"/>
</dbReference>
<dbReference type="InterPro" id="IPR013221">
    <property type="entry name" value="Mur_ligase_cen"/>
</dbReference>
<keyword evidence="3 10" id="KW-0132">Cell division</keyword>
<keyword evidence="2 10" id="KW-0436">Ligase</keyword>
<comment type="pathway">
    <text evidence="10 11">Cell wall biogenesis; peptidoglycan biosynthesis.</text>
</comment>
<dbReference type="EC" id="6.3.2.10" evidence="10 11"/>
<dbReference type="GO" id="GO:0051301">
    <property type="term" value="P:cell division"/>
    <property type="evidence" value="ECO:0007669"/>
    <property type="project" value="UniProtKB-KW"/>
</dbReference>
<dbReference type="Pfam" id="PF02875">
    <property type="entry name" value="Mur_ligase_C"/>
    <property type="match status" value="1"/>
</dbReference>
<dbReference type="GO" id="GO:0008360">
    <property type="term" value="P:regulation of cell shape"/>
    <property type="evidence" value="ECO:0007669"/>
    <property type="project" value="UniProtKB-KW"/>
</dbReference>
<evidence type="ECO:0000256" key="4">
    <source>
        <dbReference type="ARBA" id="ARBA00022741"/>
    </source>
</evidence>
<dbReference type="PANTHER" id="PTHR43024">
    <property type="entry name" value="UDP-N-ACETYLMURAMOYL-TRIPEPTIDE--D-ALANYL-D-ALANINE LIGASE"/>
    <property type="match status" value="1"/>
</dbReference>
<feature type="domain" description="Mur ligase C-terminal" evidence="13">
    <location>
        <begin position="315"/>
        <end position="440"/>
    </location>
</feature>
<evidence type="ECO:0000256" key="2">
    <source>
        <dbReference type="ARBA" id="ARBA00022598"/>
    </source>
</evidence>
<dbReference type="PANTHER" id="PTHR43024:SF1">
    <property type="entry name" value="UDP-N-ACETYLMURAMOYL-TRIPEPTIDE--D-ALANYL-D-ALANINE LIGASE"/>
    <property type="match status" value="1"/>
</dbReference>
<dbReference type="InterPro" id="IPR004101">
    <property type="entry name" value="Mur_ligase_C"/>
</dbReference>
<comment type="subcellular location">
    <subcellularLocation>
        <location evidence="10 11">Cytoplasm</location>
    </subcellularLocation>
</comment>
<name>A0A8J8GBT4_9BACI</name>
<evidence type="ECO:0000259" key="12">
    <source>
        <dbReference type="Pfam" id="PF01225"/>
    </source>
</evidence>
<evidence type="ECO:0000259" key="14">
    <source>
        <dbReference type="Pfam" id="PF08245"/>
    </source>
</evidence>
<dbReference type="Gene3D" id="3.40.1190.10">
    <property type="entry name" value="Mur-like, catalytic domain"/>
    <property type="match status" value="1"/>
</dbReference>
<feature type="domain" description="Mur ligase central" evidence="14">
    <location>
        <begin position="113"/>
        <end position="292"/>
    </location>
</feature>
<evidence type="ECO:0000256" key="6">
    <source>
        <dbReference type="ARBA" id="ARBA00022960"/>
    </source>
</evidence>
<feature type="domain" description="Mur ligase N-terminal catalytic" evidence="12">
    <location>
        <begin position="26"/>
        <end position="101"/>
    </location>
</feature>
<keyword evidence="4 10" id="KW-0547">Nucleotide-binding</keyword>
<dbReference type="GO" id="GO:0005737">
    <property type="term" value="C:cytoplasm"/>
    <property type="evidence" value="ECO:0007669"/>
    <property type="project" value="UniProtKB-SubCell"/>
</dbReference>
<comment type="similarity">
    <text evidence="10">Belongs to the MurCDEF family. MurF subfamily.</text>
</comment>
<dbReference type="InterPro" id="IPR005863">
    <property type="entry name" value="UDP-N-AcMur_synth"/>
</dbReference>
<evidence type="ECO:0000313" key="16">
    <source>
        <dbReference type="Proteomes" id="UP000625804"/>
    </source>
</evidence>
<evidence type="ECO:0000256" key="3">
    <source>
        <dbReference type="ARBA" id="ARBA00022618"/>
    </source>
</evidence>
<dbReference type="Proteomes" id="UP000625804">
    <property type="component" value="Unassembled WGS sequence"/>
</dbReference>
<dbReference type="InterPro" id="IPR051046">
    <property type="entry name" value="MurCDEF_CellWall_CoF430Synth"/>
</dbReference>
<dbReference type="AlphaFoldDB" id="A0A8J8GBT4"/>
<evidence type="ECO:0000256" key="1">
    <source>
        <dbReference type="ARBA" id="ARBA00022490"/>
    </source>
</evidence>
<dbReference type="GO" id="GO:0071555">
    <property type="term" value="P:cell wall organization"/>
    <property type="evidence" value="ECO:0007669"/>
    <property type="project" value="UniProtKB-KW"/>
</dbReference>
<proteinExistence type="inferred from homology"/>
<sequence>MKLSLAEISNIFPENLGAAKEELLIIEEVMTDSRKYARKGLFVPIVGERFDGHEFLKDAINHGAIASFWQEDKERPSFLPNDFPLYIVKDTTAALQTLAKYYLQKIKPIVIGITGSNGKTTTKDLVSSVLQTNFKTHQTKGNFNNHIGLPLTILTMPEETEVVILEMGMNNFGEIALLSKIAEPDIAVITNIGEAHIEFLGDRTGIAKAKLEMIEGLRSNGKLIVDGDEPLLQGIPNHIAVIRCGFNEDNDLVIRNVQFEVGSHFFQINGEKYELPLLGRHNVKNASYAIAVGRTLGLSEEQIKTGLKEIKLTGMRLEQAEGKNGALIINDAYNASPTSMKAAVETIKDFDEYSRKVVVLGDMFELGANEEELHRSVAEKITPPITDLITVGEKASWISDEVRKRGTSISVYSFLRKEEALPFIIELLSKDVVILFKASRGAKLEFLVDACRKED</sequence>
<keyword evidence="6 10" id="KW-0133">Cell shape</keyword>
<dbReference type="SUPFAM" id="SSF53244">
    <property type="entry name" value="MurD-like peptide ligases, peptide-binding domain"/>
    <property type="match status" value="1"/>
</dbReference>
<evidence type="ECO:0000256" key="10">
    <source>
        <dbReference type="HAMAP-Rule" id="MF_02019"/>
    </source>
</evidence>
<evidence type="ECO:0000256" key="5">
    <source>
        <dbReference type="ARBA" id="ARBA00022840"/>
    </source>
</evidence>
<reference evidence="15" key="1">
    <citation type="submission" date="2020-06" db="EMBL/GenBank/DDBJ databases">
        <title>A novel thermopfilic bacterium from Erzurum, Turkey.</title>
        <authorList>
            <person name="Adiguzel A."/>
            <person name="Ay H."/>
            <person name="Baltaci M.O."/>
        </authorList>
    </citation>
    <scope>NUCLEOTIDE SEQUENCE</scope>
    <source>
        <strain evidence="15">P2</strain>
    </source>
</reference>
<keyword evidence="9 10" id="KW-0961">Cell wall biogenesis/degradation</keyword>
<keyword evidence="1 10" id="KW-0963">Cytoplasm</keyword>
<gene>
    <name evidence="10" type="primary">murF</name>
    <name evidence="15" type="ORF">HR057_03240</name>
</gene>
<keyword evidence="5 10" id="KW-0067">ATP-binding</keyword>
<comment type="catalytic activity">
    <reaction evidence="10 11">
        <text>D-alanyl-D-alanine + UDP-N-acetyl-alpha-D-muramoyl-L-alanyl-gamma-D-glutamyl-meso-2,6-diaminopimelate + ATP = UDP-N-acetyl-alpha-D-muramoyl-L-alanyl-gamma-D-glutamyl-meso-2,6-diaminopimeloyl-D-alanyl-D-alanine + ADP + phosphate + H(+)</text>
        <dbReference type="Rhea" id="RHEA:28374"/>
        <dbReference type="ChEBI" id="CHEBI:15378"/>
        <dbReference type="ChEBI" id="CHEBI:30616"/>
        <dbReference type="ChEBI" id="CHEBI:43474"/>
        <dbReference type="ChEBI" id="CHEBI:57822"/>
        <dbReference type="ChEBI" id="CHEBI:61386"/>
        <dbReference type="ChEBI" id="CHEBI:83905"/>
        <dbReference type="ChEBI" id="CHEBI:456216"/>
        <dbReference type="EC" id="6.3.2.10"/>
    </reaction>
</comment>
<protein>
    <recommendedName>
        <fullName evidence="10 11">UDP-N-acetylmuramoyl-tripeptide--D-alanyl-D-alanine ligase</fullName>
        <ecNumber evidence="10 11">6.3.2.10</ecNumber>
    </recommendedName>
    <alternativeName>
        <fullName evidence="10">D-alanyl-D-alanine-adding enzyme</fullName>
    </alternativeName>
</protein>
<accession>A0A8J8GBT4</accession>
<comment type="caution">
    <text evidence="15">The sequence shown here is derived from an EMBL/GenBank/DDBJ whole genome shotgun (WGS) entry which is preliminary data.</text>
</comment>
<evidence type="ECO:0000313" key="15">
    <source>
        <dbReference type="EMBL" id="NSL50777.1"/>
    </source>
</evidence>
<dbReference type="SUPFAM" id="SSF53623">
    <property type="entry name" value="MurD-like peptide ligases, catalytic domain"/>
    <property type="match status" value="1"/>
</dbReference>
<dbReference type="InterPro" id="IPR036565">
    <property type="entry name" value="Mur-like_cat_sf"/>
</dbReference>
<keyword evidence="8 10" id="KW-0131">Cell cycle</keyword>
<dbReference type="GO" id="GO:0047480">
    <property type="term" value="F:UDP-N-acetylmuramoyl-tripeptide-D-alanyl-D-alanine ligase activity"/>
    <property type="evidence" value="ECO:0007669"/>
    <property type="project" value="UniProtKB-UniRule"/>
</dbReference>
<evidence type="ECO:0000259" key="13">
    <source>
        <dbReference type="Pfam" id="PF02875"/>
    </source>
</evidence>
<dbReference type="InterPro" id="IPR036615">
    <property type="entry name" value="Mur_ligase_C_dom_sf"/>
</dbReference>
<organism evidence="15 16">
    <name type="scientific">Calidifontibacillus erzurumensis</name>
    <dbReference type="NCBI Taxonomy" id="2741433"/>
    <lineage>
        <taxon>Bacteria</taxon>
        <taxon>Bacillati</taxon>
        <taxon>Bacillota</taxon>
        <taxon>Bacilli</taxon>
        <taxon>Bacillales</taxon>
        <taxon>Bacillaceae</taxon>
        <taxon>Calidifontibacillus/Schinkia group</taxon>
        <taxon>Calidifontibacillus</taxon>
    </lineage>
</organism>
<dbReference type="SUPFAM" id="SSF63418">
    <property type="entry name" value="MurE/MurF N-terminal domain"/>
    <property type="match status" value="1"/>
</dbReference>
<evidence type="ECO:0000256" key="11">
    <source>
        <dbReference type="RuleBase" id="RU004136"/>
    </source>
</evidence>
<dbReference type="InterPro" id="IPR000713">
    <property type="entry name" value="Mur_ligase_N"/>
</dbReference>
<dbReference type="UniPathway" id="UPA00219"/>
<feature type="binding site" evidence="10">
    <location>
        <begin position="115"/>
        <end position="121"/>
    </location>
    <ligand>
        <name>ATP</name>
        <dbReference type="ChEBI" id="CHEBI:30616"/>
    </ligand>
</feature>
<dbReference type="EMBL" id="JABTTE010000002">
    <property type="protein sequence ID" value="NSL50777.1"/>
    <property type="molecule type" value="Genomic_DNA"/>
</dbReference>
<dbReference type="NCBIfam" id="TIGR01143">
    <property type="entry name" value="murF"/>
    <property type="match status" value="1"/>
</dbReference>
<dbReference type="RefSeq" id="WP_173729964.1">
    <property type="nucleotide sequence ID" value="NZ_JABTTE010000002.1"/>
</dbReference>
<dbReference type="Gene3D" id="3.40.1390.10">
    <property type="entry name" value="MurE/MurF, N-terminal domain"/>
    <property type="match status" value="1"/>
</dbReference>
<evidence type="ECO:0000256" key="9">
    <source>
        <dbReference type="ARBA" id="ARBA00023316"/>
    </source>
</evidence>
<dbReference type="Pfam" id="PF01225">
    <property type="entry name" value="Mur_ligase"/>
    <property type="match status" value="1"/>
</dbReference>
<dbReference type="GO" id="GO:0005524">
    <property type="term" value="F:ATP binding"/>
    <property type="evidence" value="ECO:0007669"/>
    <property type="project" value="UniProtKB-UniRule"/>
</dbReference>
<dbReference type="InterPro" id="IPR035911">
    <property type="entry name" value="MurE/MurF_N"/>
</dbReference>
<dbReference type="GO" id="GO:0009252">
    <property type="term" value="P:peptidoglycan biosynthetic process"/>
    <property type="evidence" value="ECO:0007669"/>
    <property type="project" value="UniProtKB-UniRule"/>
</dbReference>
<comment type="function">
    <text evidence="10 11">Involved in cell wall formation. Catalyzes the final step in the synthesis of UDP-N-acetylmuramoyl-pentapeptide, the precursor of murein.</text>
</comment>
<keyword evidence="16" id="KW-1185">Reference proteome</keyword>
<evidence type="ECO:0000256" key="8">
    <source>
        <dbReference type="ARBA" id="ARBA00023306"/>
    </source>
</evidence>